<sequence>MRLLGEDTLDIDIHSTTAFIAESLFKVLYAVPTFKVVRISNSERQRLHTKARVNSLPSSTRSTENELAKNLIRGLSRNHELTCVEFDSVTPCIAKRIPAIVKGSLKTLKSIFIRNVVLDSGLLSRIMQQLISSEITHWHFINCGLNESSASHFSDVISNHNIRRDVAKWQYRLRDNDGMPGMSTLGVLSVDLQDNRLGDIGVKCLIEALTDDKWVLDINLSSNQLTNVAICALIEMLQINQSLCSITIDDNPGLDVALVAHLKSILVNRQDSKHGDPLMAKWATAKVPSNVQVRPSAWAQARAAPVHEHSSTKTVIIPSPQITTPDLTHDFQEFLSSFGFSDIADLTKTIKRNKREISTKNHSINELGKENTHLKLQIQQLRSSKPYFRRKIRSRTVKAAQKKSKLKPDLINEDDVHQIGQLVTAFDSLFQRLHMYMDELENSENKEGNMQSDTAANFAFLSSQVKKSCDFFERIIAKIEQPST</sequence>
<dbReference type="PANTHER" id="PTHR24110:SF3">
    <property type="entry name" value="CENTROSOMAL PROTEIN OF 78 KDA"/>
    <property type="match status" value="1"/>
</dbReference>
<organism evidence="1">
    <name type="scientific">Spongospora subterranea</name>
    <dbReference type="NCBI Taxonomy" id="70186"/>
    <lineage>
        <taxon>Eukaryota</taxon>
        <taxon>Sar</taxon>
        <taxon>Rhizaria</taxon>
        <taxon>Endomyxa</taxon>
        <taxon>Phytomyxea</taxon>
        <taxon>Plasmodiophorida</taxon>
        <taxon>Plasmodiophoridae</taxon>
        <taxon>Spongospora</taxon>
    </lineage>
</organism>
<dbReference type="Gene3D" id="3.80.10.10">
    <property type="entry name" value="Ribonuclease Inhibitor"/>
    <property type="match status" value="1"/>
</dbReference>
<dbReference type="InterPro" id="IPR032675">
    <property type="entry name" value="LRR_dom_sf"/>
</dbReference>
<dbReference type="SUPFAM" id="SSF52047">
    <property type="entry name" value="RNI-like"/>
    <property type="match status" value="1"/>
</dbReference>
<name>A0A0H5QHQ6_9EUKA</name>
<reference evidence="1" key="1">
    <citation type="submission" date="2015-04" db="EMBL/GenBank/DDBJ databases">
        <title>The genome sequence of the plant pathogenic Rhizarian Plasmodiophora brassicae reveals insights in its biotrophic life cycle and the origin of chitin synthesis.</title>
        <authorList>
            <person name="Schwelm A."/>
            <person name="Fogelqvist J."/>
            <person name="Knaust A."/>
            <person name="Julke S."/>
            <person name="Lilja T."/>
            <person name="Dhandapani V."/>
            <person name="Bonilla-Rosso G."/>
            <person name="Karlsson M."/>
            <person name="Shevchenko A."/>
            <person name="Choi S.R."/>
            <person name="Kim H.G."/>
            <person name="Park J.Y."/>
            <person name="Lim Y.P."/>
            <person name="Ludwig-Muller J."/>
            <person name="Dixelius C."/>
        </authorList>
    </citation>
    <scope>NUCLEOTIDE SEQUENCE</scope>
    <source>
        <tissue evidence="1">Potato root galls</tissue>
    </source>
</reference>
<dbReference type="AlphaFoldDB" id="A0A0H5QHQ6"/>
<protein>
    <submittedName>
        <fullName evidence="1">Uncharacterized protein</fullName>
    </submittedName>
</protein>
<dbReference type="EMBL" id="HACM01000404">
    <property type="protein sequence ID" value="CRZ00846.1"/>
    <property type="molecule type" value="Transcribed_RNA"/>
</dbReference>
<accession>A0A0H5QHQ6</accession>
<dbReference type="PANTHER" id="PTHR24110">
    <property type="entry name" value="CENTROSOMAL PROTEIN OF 78 KDA"/>
    <property type="match status" value="1"/>
</dbReference>
<proteinExistence type="predicted"/>
<evidence type="ECO:0000313" key="1">
    <source>
        <dbReference type="EMBL" id="CRZ00846.1"/>
    </source>
</evidence>